<evidence type="ECO:0000313" key="2">
    <source>
        <dbReference type="EMBL" id="VBB09522.1"/>
    </source>
</evidence>
<proteinExistence type="predicted"/>
<keyword evidence="1" id="KW-0472">Membrane</keyword>
<gene>
    <name evidence="2" type="ORF">LUCI_4817</name>
</gene>
<reference evidence="2 3" key="1">
    <citation type="submission" date="2018-06" db="EMBL/GenBank/DDBJ databases">
        <authorList>
            <person name="Strepis N."/>
        </authorList>
    </citation>
    <scope>NUCLEOTIDE SEQUENCE [LARGE SCALE GENOMIC DNA]</scope>
    <source>
        <strain evidence="2">LUCI</strain>
    </source>
</reference>
<keyword evidence="1" id="KW-1133">Transmembrane helix</keyword>
<evidence type="ECO:0000313" key="3">
    <source>
        <dbReference type="Proteomes" id="UP000277811"/>
    </source>
</evidence>
<dbReference type="AlphaFoldDB" id="A0A498RHF6"/>
<dbReference type="EMBL" id="UPPP01000127">
    <property type="protein sequence ID" value="VBB09522.1"/>
    <property type="molecule type" value="Genomic_DNA"/>
</dbReference>
<sequence length="94" mass="10613">MSSSDVSASSDEFNEALNGVIAAIAILVCAIILLLNGLFRLRQQNERRMFRLFLGCLSEMPEMETVQELETVEEQELETAEELEVEQIPIIKLL</sequence>
<protein>
    <submittedName>
        <fullName evidence="2">Uncharacterized protein</fullName>
    </submittedName>
</protein>
<name>A0A498RHF6_9FIRM</name>
<evidence type="ECO:0000256" key="1">
    <source>
        <dbReference type="SAM" id="Phobius"/>
    </source>
</evidence>
<organism evidence="2 3">
    <name type="scientific">Lucifera butyrica</name>
    <dbReference type="NCBI Taxonomy" id="1351585"/>
    <lineage>
        <taxon>Bacteria</taxon>
        <taxon>Bacillati</taxon>
        <taxon>Bacillota</taxon>
        <taxon>Negativicutes</taxon>
        <taxon>Veillonellales</taxon>
        <taxon>Veillonellaceae</taxon>
        <taxon>Lucifera</taxon>
    </lineage>
</organism>
<keyword evidence="3" id="KW-1185">Reference proteome</keyword>
<dbReference type="Proteomes" id="UP000277811">
    <property type="component" value="Unassembled WGS sequence"/>
</dbReference>
<accession>A0A498RHF6</accession>
<keyword evidence="1" id="KW-0812">Transmembrane</keyword>
<dbReference type="RefSeq" id="WP_122630303.1">
    <property type="nucleotide sequence ID" value="NZ_UPPP01000127.1"/>
</dbReference>
<feature type="transmembrane region" description="Helical" evidence="1">
    <location>
        <begin position="20"/>
        <end position="39"/>
    </location>
</feature>